<comment type="caution">
    <text evidence="2">The sequence shown here is derived from an EMBL/GenBank/DDBJ whole genome shotgun (WGS) entry which is preliminary data.</text>
</comment>
<proteinExistence type="predicted"/>
<sequence length="211" mass="23849">MSSAVAPLDTTSATLGPHAADTRFVGFWRSLLTPQPTHTIKSRLSGLFGLSYLVLTLVSSVSYTVLLNPSLANNLFWAHFNTSSYHVYLIDLLNLKLQTTRQGTDNVLDTPIQRIYWERGMQLNFTSNFARGVQVNFESNYARRVLYSEVLTLPVAVETLRSISPSSAISIYAQYCWVDFDKRWELAHTAKRAKRCLALYQDNAANYIETV</sequence>
<keyword evidence="1" id="KW-0472">Membrane</keyword>
<dbReference type="OrthoDB" id="10531420at2759"/>
<feature type="transmembrane region" description="Helical" evidence="1">
    <location>
        <begin position="47"/>
        <end position="66"/>
    </location>
</feature>
<gene>
    <name evidence="2" type="ORF">As57867_005372</name>
</gene>
<accession>A0A6A4ZCX9</accession>
<keyword evidence="1" id="KW-0812">Transmembrane</keyword>
<organism evidence="2">
    <name type="scientific">Aphanomyces stellatus</name>
    <dbReference type="NCBI Taxonomy" id="120398"/>
    <lineage>
        <taxon>Eukaryota</taxon>
        <taxon>Sar</taxon>
        <taxon>Stramenopiles</taxon>
        <taxon>Oomycota</taxon>
        <taxon>Saprolegniomycetes</taxon>
        <taxon>Saprolegniales</taxon>
        <taxon>Verrucalvaceae</taxon>
        <taxon>Aphanomyces</taxon>
    </lineage>
</organism>
<dbReference type="EMBL" id="VJMH01001756">
    <property type="protein sequence ID" value="KAF0711108.1"/>
    <property type="molecule type" value="Genomic_DNA"/>
</dbReference>
<dbReference type="AlphaFoldDB" id="A0A6A4ZCX9"/>
<protein>
    <submittedName>
        <fullName evidence="2">Uncharacterized protein</fullName>
    </submittedName>
</protein>
<evidence type="ECO:0000313" key="2">
    <source>
        <dbReference type="EMBL" id="KAF0711108.1"/>
    </source>
</evidence>
<evidence type="ECO:0000256" key="1">
    <source>
        <dbReference type="SAM" id="Phobius"/>
    </source>
</evidence>
<name>A0A6A4ZCX9_9STRA</name>
<feature type="non-terminal residue" evidence="2">
    <location>
        <position position="211"/>
    </location>
</feature>
<keyword evidence="1" id="KW-1133">Transmembrane helix</keyword>
<reference evidence="2" key="1">
    <citation type="submission" date="2019-06" db="EMBL/GenBank/DDBJ databases">
        <title>Genomics analysis of Aphanomyces spp. identifies a new class of oomycete effector associated with host adaptation.</title>
        <authorList>
            <person name="Gaulin E."/>
        </authorList>
    </citation>
    <scope>NUCLEOTIDE SEQUENCE</scope>
    <source>
        <strain evidence="2">CBS 578.67</strain>
    </source>
</reference>